<gene>
    <name evidence="2" type="ORF">AMORRO_LOCUS10139</name>
</gene>
<dbReference type="OrthoDB" id="2420497at2759"/>
<dbReference type="EMBL" id="CAJVPV010010767">
    <property type="protein sequence ID" value="CAG8654814.1"/>
    <property type="molecule type" value="Genomic_DNA"/>
</dbReference>
<accession>A0A9N9H8E4</accession>
<comment type="caution">
    <text evidence="2">The sequence shown here is derived from an EMBL/GenBank/DDBJ whole genome shotgun (WGS) entry which is preliminary data.</text>
</comment>
<reference evidence="2" key="1">
    <citation type="submission" date="2021-06" db="EMBL/GenBank/DDBJ databases">
        <authorList>
            <person name="Kallberg Y."/>
            <person name="Tangrot J."/>
            <person name="Rosling A."/>
        </authorList>
    </citation>
    <scope>NUCLEOTIDE SEQUENCE</scope>
    <source>
        <strain evidence="2">CL551</strain>
    </source>
</reference>
<protein>
    <submittedName>
        <fullName evidence="2">13202_t:CDS:1</fullName>
    </submittedName>
</protein>
<name>A0A9N9H8E4_9GLOM</name>
<sequence length="170" mass="19436">MSCLMRNEPTSDSDSNNERWFEEAGPAVYFAQIGELASLTETEVSKKGNNERNNNTRISLERIKDEALTETTPIEKLPTPIKVSQEREIEERFEMLKMNNELEEEQVRQVKAVLKQGQDVFAQSVLKLGCTDVVEHVIDTGEAAPIKQNVYRTAPDIREFIQKEIAHLEE</sequence>
<feature type="region of interest" description="Disordered" evidence="1">
    <location>
        <begin position="1"/>
        <end position="20"/>
    </location>
</feature>
<dbReference type="Proteomes" id="UP000789342">
    <property type="component" value="Unassembled WGS sequence"/>
</dbReference>
<evidence type="ECO:0000256" key="1">
    <source>
        <dbReference type="SAM" id="MobiDB-lite"/>
    </source>
</evidence>
<organism evidence="2 3">
    <name type="scientific">Acaulospora morrowiae</name>
    <dbReference type="NCBI Taxonomy" id="94023"/>
    <lineage>
        <taxon>Eukaryota</taxon>
        <taxon>Fungi</taxon>
        <taxon>Fungi incertae sedis</taxon>
        <taxon>Mucoromycota</taxon>
        <taxon>Glomeromycotina</taxon>
        <taxon>Glomeromycetes</taxon>
        <taxon>Diversisporales</taxon>
        <taxon>Acaulosporaceae</taxon>
        <taxon>Acaulospora</taxon>
    </lineage>
</organism>
<proteinExistence type="predicted"/>
<dbReference type="AlphaFoldDB" id="A0A9N9H8E4"/>
<evidence type="ECO:0000313" key="2">
    <source>
        <dbReference type="EMBL" id="CAG8654814.1"/>
    </source>
</evidence>
<evidence type="ECO:0000313" key="3">
    <source>
        <dbReference type="Proteomes" id="UP000789342"/>
    </source>
</evidence>
<keyword evidence="3" id="KW-1185">Reference proteome</keyword>